<dbReference type="SUPFAM" id="SSF53098">
    <property type="entry name" value="Ribonuclease H-like"/>
    <property type="match status" value="1"/>
</dbReference>
<feature type="domain" description="Transposase IS701-like DDE" evidence="2">
    <location>
        <begin position="1"/>
        <end position="209"/>
    </location>
</feature>
<protein>
    <recommendedName>
        <fullName evidence="2">Transposase IS701-like DDE domain-containing protein</fullName>
    </recommendedName>
</protein>
<reference evidence="3 4" key="1">
    <citation type="submission" date="2019-02" db="EMBL/GenBank/DDBJ databases">
        <title>Deep-cultivation of Planctomycetes and their phenomic and genomic characterization uncovers novel biology.</title>
        <authorList>
            <person name="Wiegand S."/>
            <person name="Jogler M."/>
            <person name="Boedeker C."/>
            <person name="Pinto D."/>
            <person name="Vollmers J."/>
            <person name="Rivas-Marin E."/>
            <person name="Kohn T."/>
            <person name="Peeters S.H."/>
            <person name="Heuer A."/>
            <person name="Rast P."/>
            <person name="Oberbeckmann S."/>
            <person name="Bunk B."/>
            <person name="Jeske O."/>
            <person name="Meyerdierks A."/>
            <person name="Storesund J.E."/>
            <person name="Kallscheuer N."/>
            <person name="Luecker S."/>
            <person name="Lage O.M."/>
            <person name="Pohl T."/>
            <person name="Merkel B.J."/>
            <person name="Hornburger P."/>
            <person name="Mueller R.-W."/>
            <person name="Bruemmer F."/>
            <person name="Labrenz M."/>
            <person name="Spormann A.M."/>
            <person name="Op den Camp H."/>
            <person name="Overmann J."/>
            <person name="Amann R."/>
            <person name="Jetten M.S.M."/>
            <person name="Mascher T."/>
            <person name="Medema M.H."/>
            <person name="Devos D.P."/>
            <person name="Kaster A.-K."/>
            <person name="Ovreas L."/>
            <person name="Rohde M."/>
            <person name="Galperin M.Y."/>
            <person name="Jogler C."/>
        </authorList>
    </citation>
    <scope>NUCLEOTIDE SEQUENCE [LARGE SCALE GENOMIC DNA]</scope>
    <source>
        <strain evidence="3 4">CA12</strain>
    </source>
</reference>
<evidence type="ECO:0000256" key="1">
    <source>
        <dbReference type="SAM" id="MobiDB-lite"/>
    </source>
</evidence>
<dbReference type="EMBL" id="CP036265">
    <property type="protein sequence ID" value="QDT16600.1"/>
    <property type="molecule type" value="Genomic_DNA"/>
</dbReference>
<dbReference type="Pfam" id="PF13546">
    <property type="entry name" value="DDE_5"/>
    <property type="match status" value="1"/>
</dbReference>
<name>A0A517PB43_9PLAN</name>
<evidence type="ECO:0000313" key="4">
    <source>
        <dbReference type="Proteomes" id="UP000318741"/>
    </source>
</evidence>
<dbReference type="AlphaFoldDB" id="A0A517PB43"/>
<dbReference type="Proteomes" id="UP000318741">
    <property type="component" value="Chromosome"/>
</dbReference>
<evidence type="ECO:0000313" key="3">
    <source>
        <dbReference type="EMBL" id="QDT16600.1"/>
    </source>
</evidence>
<sequence>MVRAAGADRHHAAFHRLFASAAWSIDRVGLALFDLFAAGAETVFLAVDDTLLPRRGLKVFGTGMHRDPLLSSRGYTSFAWGHCWVVLGVVVESRHVPGRPFTLPVLCRLYLNKASAKKWQRAYRKKTELMLAMLRIVERHAGRDGKRLHLLGDAAYTAPVVLAQIPDSVAVTGRVVANVRLCEPPRPRRPGQNGRPRIRGEALPNPRDMLAADGLPRRTLKLYDGPACRVRLAEGTGRFHKAPYRAVRVVAIEHLSGGRGVEAFYTAPAATDAEPDAETILRRYSWRWSIEVAFRDVKQRLGIGQPQNRTTQAARRTAATGSLLYGLVVWWHETAREELADSLRDWSGKSGASFADMLAALRLECLKTTARTTFPTAAREPGVKKLWDRLKPLVILAA</sequence>
<feature type="region of interest" description="Disordered" evidence="1">
    <location>
        <begin position="183"/>
        <end position="206"/>
    </location>
</feature>
<accession>A0A517PB43</accession>
<keyword evidence="4" id="KW-1185">Reference proteome</keyword>
<dbReference type="KEGG" id="acaf:CA12_27060"/>
<gene>
    <name evidence="3" type="ORF">CA12_27060</name>
</gene>
<dbReference type="InterPro" id="IPR012337">
    <property type="entry name" value="RNaseH-like_sf"/>
</dbReference>
<evidence type="ECO:0000259" key="2">
    <source>
        <dbReference type="Pfam" id="PF13546"/>
    </source>
</evidence>
<proteinExistence type="predicted"/>
<dbReference type="InterPro" id="IPR038721">
    <property type="entry name" value="IS701-like_DDE_dom"/>
</dbReference>
<organism evidence="3 4">
    <name type="scientific">Alienimonas californiensis</name>
    <dbReference type="NCBI Taxonomy" id="2527989"/>
    <lineage>
        <taxon>Bacteria</taxon>
        <taxon>Pseudomonadati</taxon>
        <taxon>Planctomycetota</taxon>
        <taxon>Planctomycetia</taxon>
        <taxon>Planctomycetales</taxon>
        <taxon>Planctomycetaceae</taxon>
        <taxon>Alienimonas</taxon>
    </lineage>
</organism>